<reference evidence="2" key="1">
    <citation type="journal article" date="2019" name="Int. J. Syst. Evol. Microbiol.">
        <title>The Global Catalogue of Microorganisms (GCM) 10K type strain sequencing project: providing services to taxonomists for standard genome sequencing and annotation.</title>
        <authorList>
            <consortium name="The Broad Institute Genomics Platform"/>
            <consortium name="The Broad Institute Genome Sequencing Center for Infectious Disease"/>
            <person name="Wu L."/>
            <person name="Ma J."/>
        </authorList>
    </citation>
    <scope>NUCLEOTIDE SEQUENCE [LARGE SCALE GENOMIC DNA]</scope>
    <source>
        <strain evidence="2">NBRC 108725</strain>
    </source>
</reference>
<evidence type="ECO:0008006" key="3">
    <source>
        <dbReference type="Google" id="ProtNLM"/>
    </source>
</evidence>
<name>A0ABN6XQ10_9MICO</name>
<evidence type="ECO:0000313" key="1">
    <source>
        <dbReference type="EMBL" id="BDZ47095.1"/>
    </source>
</evidence>
<keyword evidence="2" id="KW-1185">Reference proteome</keyword>
<evidence type="ECO:0000313" key="2">
    <source>
        <dbReference type="Proteomes" id="UP001321498"/>
    </source>
</evidence>
<dbReference type="Proteomes" id="UP001321498">
    <property type="component" value="Chromosome"/>
</dbReference>
<dbReference type="EMBL" id="AP027731">
    <property type="protein sequence ID" value="BDZ47095.1"/>
    <property type="molecule type" value="Genomic_DNA"/>
</dbReference>
<accession>A0ABN6XQ10</accession>
<gene>
    <name evidence="1" type="ORF">GCM10025866_30040</name>
</gene>
<protein>
    <recommendedName>
        <fullName evidence="3">Gfo/Idh/MocA-like oxidoreductase C-terminal domain-containing protein</fullName>
    </recommendedName>
</protein>
<dbReference type="Gene3D" id="3.30.360.10">
    <property type="entry name" value="Dihydrodipicolinate Reductase, domain 2"/>
    <property type="match status" value="1"/>
</dbReference>
<sequence length="99" mass="10469">MVSPDPNMFGGTVEVRTGGETREVPTEFGFQRGVGVLELARALRAGVTERASGALAYHVLDIMVSISQSIEEGRPVAVESTVERPAALPADWDPSASTL</sequence>
<proteinExistence type="predicted"/>
<organism evidence="1 2">
    <name type="scientific">Naasia aerilata</name>
    <dbReference type="NCBI Taxonomy" id="1162966"/>
    <lineage>
        <taxon>Bacteria</taxon>
        <taxon>Bacillati</taxon>
        <taxon>Actinomycetota</taxon>
        <taxon>Actinomycetes</taxon>
        <taxon>Micrococcales</taxon>
        <taxon>Microbacteriaceae</taxon>
        <taxon>Naasia</taxon>
    </lineage>
</organism>